<gene>
    <name evidence="3" type="ORF">HNR65_000878</name>
</gene>
<dbReference type="SUPFAM" id="SSF50630">
    <property type="entry name" value="Acid proteases"/>
    <property type="match status" value="1"/>
</dbReference>
<dbReference type="Gene3D" id="2.40.70.10">
    <property type="entry name" value="Acid Proteases"/>
    <property type="match status" value="1"/>
</dbReference>
<dbReference type="InterPro" id="IPR008503">
    <property type="entry name" value="Asp_endopeptidase"/>
</dbReference>
<dbReference type="InterPro" id="IPR021109">
    <property type="entry name" value="Peptidase_aspartic_dom_sf"/>
</dbReference>
<evidence type="ECO:0000313" key="3">
    <source>
        <dbReference type="EMBL" id="MBA2880560.1"/>
    </source>
</evidence>
<protein>
    <recommendedName>
        <fullName evidence="2">Retropepsin-like aspartic endopeptidase domain-containing protein</fullName>
    </recommendedName>
</protein>
<keyword evidence="1" id="KW-0175">Coiled coil</keyword>
<dbReference type="AlphaFoldDB" id="A0A7W0C7E7"/>
<dbReference type="PANTHER" id="PTHR38037:SF2">
    <property type="entry name" value="ATP-DEPENDENT ZINC PROTEASE DOMAIN-CONTAINING PROTEIN-RELATED"/>
    <property type="match status" value="1"/>
</dbReference>
<evidence type="ECO:0000313" key="4">
    <source>
        <dbReference type="Proteomes" id="UP000525298"/>
    </source>
</evidence>
<feature type="domain" description="Retropepsin-like aspartic endopeptidase" evidence="2">
    <location>
        <begin position="127"/>
        <end position="258"/>
    </location>
</feature>
<dbReference type="PANTHER" id="PTHR38037">
    <property type="entry name" value="ZN_PROTEASE DOMAIN-CONTAINING PROTEIN"/>
    <property type="match status" value="1"/>
</dbReference>
<dbReference type="EMBL" id="JACDUS010000002">
    <property type="protein sequence ID" value="MBA2880560.1"/>
    <property type="molecule type" value="Genomic_DNA"/>
</dbReference>
<comment type="caution">
    <text evidence="3">The sequence shown here is derived from an EMBL/GenBank/DDBJ whole genome shotgun (WGS) entry which is preliminary data.</text>
</comment>
<dbReference type="PROSITE" id="PS51257">
    <property type="entry name" value="PROKAR_LIPOPROTEIN"/>
    <property type="match status" value="1"/>
</dbReference>
<evidence type="ECO:0000259" key="2">
    <source>
        <dbReference type="Pfam" id="PF05618"/>
    </source>
</evidence>
<reference evidence="3 4" key="1">
    <citation type="submission" date="2020-07" db="EMBL/GenBank/DDBJ databases">
        <title>Genomic Encyclopedia of Type Strains, Phase IV (KMG-IV): sequencing the most valuable type-strain genomes for metagenomic binning, comparative biology and taxonomic classification.</title>
        <authorList>
            <person name="Goeker M."/>
        </authorList>
    </citation>
    <scope>NUCLEOTIDE SEQUENCE [LARGE SCALE GENOMIC DNA]</scope>
    <source>
        <strain evidence="3 4">DSM 17721</strain>
    </source>
</reference>
<dbReference type="RefSeq" id="WP_181550233.1">
    <property type="nucleotide sequence ID" value="NZ_JACDUS010000002.1"/>
</dbReference>
<evidence type="ECO:0000256" key="1">
    <source>
        <dbReference type="SAM" id="Coils"/>
    </source>
</evidence>
<proteinExistence type="predicted"/>
<accession>A0A7W0C7E7</accession>
<dbReference type="Pfam" id="PF05618">
    <property type="entry name" value="Zn_protease"/>
    <property type="match status" value="1"/>
</dbReference>
<feature type="coiled-coil region" evidence="1">
    <location>
        <begin position="75"/>
        <end position="106"/>
    </location>
</feature>
<organism evidence="3 4">
    <name type="scientific">Desulfosalsimonas propionicica</name>
    <dbReference type="NCBI Taxonomy" id="332175"/>
    <lineage>
        <taxon>Bacteria</taxon>
        <taxon>Pseudomonadati</taxon>
        <taxon>Thermodesulfobacteriota</taxon>
        <taxon>Desulfobacteria</taxon>
        <taxon>Desulfobacterales</taxon>
        <taxon>Desulfosalsimonadaceae</taxon>
        <taxon>Desulfosalsimonas</taxon>
    </lineage>
</organism>
<name>A0A7W0C7E7_9BACT</name>
<dbReference type="Proteomes" id="UP000525298">
    <property type="component" value="Unassembled WGS sequence"/>
</dbReference>
<sequence>MKRAARIFGFLLTGFLLICFAAGCGSDSFIIKRQDLSAVSDRLALLEQRMDLEAEKTDMLLDQCRNQKQFLVQSMKQHDDLLQGLEQQLRRVHDETKKKLADLESAEKPQPVSRPVLEKSGTDKMLIGRIEKVRLTPPGEIFHARIDTGATTSSLDARNIETFERDGNRWVKFQIQDPGQETFYEVEKPVVRHVRIIQASTEETTRRPVIELQFQIGGTKRIEEFTLENRSHLNYQVLIGRNILRDLMVVDVAKEFIAPLAGEKPSEKTDK</sequence>
<keyword evidence="4" id="KW-1185">Reference proteome</keyword>